<evidence type="ECO:0000256" key="1">
    <source>
        <dbReference type="PROSITE-ProRule" id="PRU00042"/>
    </source>
</evidence>
<feature type="compositionally biased region" description="Polar residues" evidence="2">
    <location>
        <begin position="103"/>
        <end position="112"/>
    </location>
</feature>
<dbReference type="Pfam" id="PF12874">
    <property type="entry name" value="zf-met"/>
    <property type="match status" value="1"/>
</dbReference>
<dbReference type="Pfam" id="PF23330">
    <property type="entry name" value="zf-C2H2_14"/>
    <property type="match status" value="1"/>
</dbReference>
<dbReference type="SUPFAM" id="SSF57667">
    <property type="entry name" value="beta-beta-alpha zinc fingers"/>
    <property type="match status" value="2"/>
</dbReference>
<gene>
    <name evidence="4" type="ORF">PSYICH_LOCUS9423</name>
</gene>
<feature type="region of interest" description="Disordered" evidence="2">
    <location>
        <begin position="57"/>
        <end position="177"/>
    </location>
</feature>
<reference evidence="4" key="1">
    <citation type="submission" date="2022-01" db="EMBL/GenBank/DDBJ databases">
        <authorList>
            <person name="King R."/>
        </authorList>
    </citation>
    <scope>NUCLEOTIDE SEQUENCE</scope>
</reference>
<evidence type="ECO:0000259" key="3">
    <source>
        <dbReference type="PROSITE" id="PS50157"/>
    </source>
</evidence>
<dbReference type="GO" id="GO:0005634">
    <property type="term" value="C:nucleus"/>
    <property type="evidence" value="ECO:0007669"/>
    <property type="project" value="TreeGrafter"/>
</dbReference>
<organism evidence="4 5">
    <name type="scientific">Psylliodes chrysocephalus</name>
    <dbReference type="NCBI Taxonomy" id="3402493"/>
    <lineage>
        <taxon>Eukaryota</taxon>
        <taxon>Metazoa</taxon>
        <taxon>Ecdysozoa</taxon>
        <taxon>Arthropoda</taxon>
        <taxon>Hexapoda</taxon>
        <taxon>Insecta</taxon>
        <taxon>Pterygota</taxon>
        <taxon>Neoptera</taxon>
        <taxon>Endopterygota</taxon>
        <taxon>Coleoptera</taxon>
        <taxon>Polyphaga</taxon>
        <taxon>Cucujiformia</taxon>
        <taxon>Chrysomeloidea</taxon>
        <taxon>Chrysomelidae</taxon>
        <taxon>Galerucinae</taxon>
        <taxon>Alticini</taxon>
        <taxon>Psylliodes</taxon>
    </lineage>
</organism>
<keyword evidence="5" id="KW-1185">Reference proteome</keyword>
<feature type="compositionally biased region" description="Basic and acidic residues" evidence="2">
    <location>
        <begin position="145"/>
        <end position="177"/>
    </location>
</feature>
<feature type="region of interest" description="Disordered" evidence="2">
    <location>
        <begin position="443"/>
        <end position="567"/>
    </location>
</feature>
<proteinExistence type="predicted"/>
<feature type="compositionally biased region" description="Acidic residues" evidence="2">
    <location>
        <begin position="465"/>
        <end position="482"/>
    </location>
</feature>
<dbReference type="PROSITE" id="PS50157">
    <property type="entry name" value="ZINC_FINGER_C2H2_2"/>
    <property type="match status" value="1"/>
</dbReference>
<dbReference type="GO" id="GO:0008270">
    <property type="term" value="F:zinc ion binding"/>
    <property type="evidence" value="ECO:0007669"/>
    <property type="project" value="UniProtKB-KW"/>
</dbReference>
<keyword evidence="1" id="KW-0862">Zinc</keyword>
<dbReference type="EMBL" id="OV651815">
    <property type="protein sequence ID" value="CAH1108420.1"/>
    <property type="molecule type" value="Genomic_DNA"/>
</dbReference>
<dbReference type="Proteomes" id="UP001153636">
    <property type="component" value="Chromosome 3"/>
</dbReference>
<dbReference type="PANTHER" id="PTHR15491">
    <property type="match status" value="1"/>
</dbReference>
<dbReference type="GO" id="GO:0003676">
    <property type="term" value="F:nucleic acid binding"/>
    <property type="evidence" value="ECO:0007669"/>
    <property type="project" value="InterPro"/>
</dbReference>
<dbReference type="InterPro" id="IPR036236">
    <property type="entry name" value="Znf_C2H2_sf"/>
</dbReference>
<dbReference type="OrthoDB" id="6378952at2759"/>
<keyword evidence="1" id="KW-0863">Zinc-finger</keyword>
<dbReference type="InterPro" id="IPR026811">
    <property type="entry name" value="CIZ1"/>
</dbReference>
<feature type="region of interest" description="Disordered" evidence="2">
    <location>
        <begin position="1"/>
        <end position="44"/>
    </location>
</feature>
<sequence>MANRRLGGMGGGPRGNRSYNQQFQGGGVSPWQGPNNSMNQGLLSQISNPQQLALALTSLLQPQQQSPPSLLSLNTSPAFSNQDRDFNRFGNRGRDFRRHEPYNKQNRIQGNFNRNKRNQNQKKKDDVKKDVKKEETSADEGNDEGETKRDWKDEKNNTDDKKEETEEEQKLRKEKEEKDGPYYDVPVKLLNCFVCNKEMWDGESMRKHVKGRAHRQMLDSLEESIHITVNILRENMRLQEEKKLIELNRVQRVTKRFNKPEPESHCNMCDLKFLGKIIAHRKTEGHQRLKHYLHPNCRLCAKEFPSRMEWIEHRLTPEHLRKLNKSLNDKIGGADGSDIVLEPEESQDLELEPLLEEPLEMEAENPILELTDNLTGLQNLMPAYKPGRAVATQSLQQFTGFVCDICSRSFVDETLAQKHLKTKRHHSKFIEAIKLKYKEQQKKEKEEKEAEQKIKQEAEKNGAEGDGDMYDPDEPTQEESVLEMDTSMEVSQDDAGDPSVISTNTTDLLEGEDDEVEVKQEQKPIVKVEVPKPVASTPGKQTRAAAAAVGGGVKNGAGPKSKKLPSIPRNLEQKEQLAAVSTYRIPKVQATKLKL</sequence>
<evidence type="ECO:0000313" key="5">
    <source>
        <dbReference type="Proteomes" id="UP001153636"/>
    </source>
</evidence>
<dbReference type="InterPro" id="IPR056345">
    <property type="entry name" value="Znf-C2H2_CIZ1"/>
</dbReference>
<evidence type="ECO:0000256" key="2">
    <source>
        <dbReference type="SAM" id="MobiDB-lite"/>
    </source>
</evidence>
<feature type="compositionally biased region" description="Basic and acidic residues" evidence="2">
    <location>
        <begin position="82"/>
        <end position="102"/>
    </location>
</feature>
<feature type="compositionally biased region" description="Basic and acidic residues" evidence="2">
    <location>
        <begin position="517"/>
        <end position="530"/>
    </location>
</feature>
<dbReference type="InterPro" id="IPR003604">
    <property type="entry name" value="Matrin/U1-like-C_Znf_C2H2"/>
</dbReference>
<feature type="compositionally biased region" description="Basic and acidic residues" evidence="2">
    <location>
        <begin position="443"/>
        <end position="463"/>
    </location>
</feature>
<feature type="compositionally biased region" description="Basic and acidic residues" evidence="2">
    <location>
        <begin position="122"/>
        <end position="136"/>
    </location>
</feature>
<feature type="compositionally biased region" description="Low complexity" evidence="2">
    <location>
        <begin position="57"/>
        <end position="78"/>
    </location>
</feature>
<feature type="compositionally biased region" description="Polar residues" evidence="2">
    <location>
        <begin position="32"/>
        <end position="44"/>
    </location>
</feature>
<name>A0A9P0CY45_9CUCU</name>
<protein>
    <recommendedName>
        <fullName evidence="3">C2H2-type domain-containing protein</fullName>
    </recommendedName>
</protein>
<dbReference type="SMART" id="SM00355">
    <property type="entry name" value="ZnF_C2H2"/>
    <property type="match status" value="3"/>
</dbReference>
<dbReference type="PROSITE" id="PS00028">
    <property type="entry name" value="ZINC_FINGER_C2H2_1"/>
    <property type="match status" value="2"/>
</dbReference>
<dbReference type="InterPro" id="IPR013087">
    <property type="entry name" value="Znf_C2H2_type"/>
</dbReference>
<dbReference type="PANTHER" id="PTHR15491:SF9">
    <property type="entry name" value="CIP1-INTERACTING ZINC FINGER PROTEIN"/>
    <property type="match status" value="1"/>
</dbReference>
<dbReference type="SMART" id="SM00451">
    <property type="entry name" value="ZnF_U1"/>
    <property type="match status" value="2"/>
</dbReference>
<feature type="domain" description="C2H2-type" evidence="3">
    <location>
        <begin position="401"/>
        <end position="425"/>
    </location>
</feature>
<accession>A0A9P0CY45</accession>
<evidence type="ECO:0000313" key="4">
    <source>
        <dbReference type="EMBL" id="CAH1108420.1"/>
    </source>
</evidence>
<dbReference type="AlphaFoldDB" id="A0A9P0CY45"/>
<keyword evidence="1" id="KW-0479">Metal-binding</keyword>